<dbReference type="Gene3D" id="1.25.10.10">
    <property type="entry name" value="Leucine-rich Repeat Variant"/>
    <property type="match status" value="1"/>
</dbReference>
<evidence type="ECO:0000256" key="1">
    <source>
        <dbReference type="SAM" id="MobiDB-lite"/>
    </source>
</evidence>
<organism evidence="2 3">
    <name type="scientific">Roridomyces roridus</name>
    <dbReference type="NCBI Taxonomy" id="1738132"/>
    <lineage>
        <taxon>Eukaryota</taxon>
        <taxon>Fungi</taxon>
        <taxon>Dikarya</taxon>
        <taxon>Basidiomycota</taxon>
        <taxon>Agaricomycotina</taxon>
        <taxon>Agaricomycetes</taxon>
        <taxon>Agaricomycetidae</taxon>
        <taxon>Agaricales</taxon>
        <taxon>Marasmiineae</taxon>
        <taxon>Mycenaceae</taxon>
        <taxon>Roridomyces</taxon>
    </lineage>
</organism>
<reference evidence="2" key="1">
    <citation type="submission" date="2023-03" db="EMBL/GenBank/DDBJ databases">
        <title>Massive genome expansion in bonnet fungi (Mycena s.s.) driven by repeated elements and novel gene families across ecological guilds.</title>
        <authorList>
            <consortium name="Lawrence Berkeley National Laboratory"/>
            <person name="Harder C.B."/>
            <person name="Miyauchi S."/>
            <person name="Viragh M."/>
            <person name="Kuo A."/>
            <person name="Thoen E."/>
            <person name="Andreopoulos B."/>
            <person name="Lu D."/>
            <person name="Skrede I."/>
            <person name="Drula E."/>
            <person name="Henrissat B."/>
            <person name="Morin E."/>
            <person name="Kohler A."/>
            <person name="Barry K."/>
            <person name="LaButti K."/>
            <person name="Morin E."/>
            <person name="Salamov A."/>
            <person name="Lipzen A."/>
            <person name="Mereny Z."/>
            <person name="Hegedus B."/>
            <person name="Baldrian P."/>
            <person name="Stursova M."/>
            <person name="Weitz H."/>
            <person name="Taylor A."/>
            <person name="Grigoriev I.V."/>
            <person name="Nagy L.G."/>
            <person name="Martin F."/>
            <person name="Kauserud H."/>
        </authorList>
    </citation>
    <scope>NUCLEOTIDE SEQUENCE</scope>
    <source>
        <strain evidence="2">9284</strain>
    </source>
</reference>
<dbReference type="AlphaFoldDB" id="A0AAD7FIB8"/>
<evidence type="ECO:0000313" key="3">
    <source>
        <dbReference type="Proteomes" id="UP001221142"/>
    </source>
</evidence>
<dbReference type="SUPFAM" id="SSF48371">
    <property type="entry name" value="ARM repeat"/>
    <property type="match status" value="1"/>
</dbReference>
<keyword evidence="3" id="KW-1185">Reference proteome</keyword>
<name>A0AAD7FIB8_9AGAR</name>
<gene>
    <name evidence="2" type="ORF">FB45DRAFT_122237</name>
</gene>
<dbReference type="Proteomes" id="UP001221142">
    <property type="component" value="Unassembled WGS sequence"/>
</dbReference>
<feature type="compositionally biased region" description="Low complexity" evidence="1">
    <location>
        <begin position="126"/>
        <end position="146"/>
    </location>
</feature>
<evidence type="ECO:0000313" key="2">
    <source>
        <dbReference type="EMBL" id="KAJ7622139.1"/>
    </source>
</evidence>
<comment type="caution">
    <text evidence="2">The sequence shown here is derived from an EMBL/GenBank/DDBJ whole genome shotgun (WGS) entry which is preliminary data.</text>
</comment>
<dbReference type="InterPro" id="IPR011989">
    <property type="entry name" value="ARM-like"/>
</dbReference>
<protein>
    <submittedName>
        <fullName evidence="2">Uncharacterized protein</fullName>
    </submittedName>
</protein>
<sequence length="383" mass="43044">MAELALGLVGAAATMGAASLEAASGFVGRHESRHQQEIMETERNTRAFRENLDRAGRDVTQEEEREFWGTRAEALSNADGYYHSIECFKQASWLNPLDKMKKKAKVRQWKSSTRRSNQSLRSINESVSSGSDTSSVTASSGSPPGSNLAGEEIQDWANDVYDEYDSADDHYPTEARVGANMKAQVLAIIQMLDAKRAMGRFDLSDDPIFCRMIKRHIPPMFHVLDDSDDELREASTEVLDRLADNAIFHDNVADLIPRIIELLEHENLSIRTSAVRLFRRLFTTHRLGDDPLFCRMIEAQIPRIFNMLEESDDAAAVLESLAEQTVFHPSIAREIPRFMENLKHPNPAVRATVQNLYRAFASHHSLLTALGAQIPVGIYEASW</sequence>
<feature type="region of interest" description="Disordered" evidence="1">
    <location>
        <begin position="104"/>
        <end position="150"/>
    </location>
</feature>
<proteinExistence type="predicted"/>
<dbReference type="EMBL" id="JARKIF010000015">
    <property type="protein sequence ID" value="KAJ7622139.1"/>
    <property type="molecule type" value="Genomic_DNA"/>
</dbReference>
<dbReference type="InterPro" id="IPR016024">
    <property type="entry name" value="ARM-type_fold"/>
</dbReference>
<accession>A0AAD7FIB8</accession>
<feature type="compositionally biased region" description="Polar residues" evidence="1">
    <location>
        <begin position="109"/>
        <end position="125"/>
    </location>
</feature>